<sequence length="83" mass="8778">MRRHISAGRDNGDTVPVPLGVSLPRPPPQFPVPGQQCAVIRYADSAGLSTQLVPNGGGAARRRRSRDNQRQQSPSSSGALSAF</sequence>
<evidence type="ECO:0000313" key="3">
    <source>
        <dbReference type="Proteomes" id="UP001152622"/>
    </source>
</evidence>
<protein>
    <submittedName>
        <fullName evidence="2">Uncharacterized protein</fullName>
    </submittedName>
</protein>
<evidence type="ECO:0000313" key="2">
    <source>
        <dbReference type="EMBL" id="KAJ8339886.1"/>
    </source>
</evidence>
<keyword evidence="3" id="KW-1185">Reference proteome</keyword>
<organism evidence="2 3">
    <name type="scientific">Synaphobranchus kaupii</name>
    <name type="common">Kaup's arrowtooth eel</name>
    <dbReference type="NCBI Taxonomy" id="118154"/>
    <lineage>
        <taxon>Eukaryota</taxon>
        <taxon>Metazoa</taxon>
        <taxon>Chordata</taxon>
        <taxon>Craniata</taxon>
        <taxon>Vertebrata</taxon>
        <taxon>Euteleostomi</taxon>
        <taxon>Actinopterygii</taxon>
        <taxon>Neopterygii</taxon>
        <taxon>Teleostei</taxon>
        <taxon>Anguilliformes</taxon>
        <taxon>Synaphobranchidae</taxon>
        <taxon>Synaphobranchus</taxon>
    </lineage>
</organism>
<evidence type="ECO:0000256" key="1">
    <source>
        <dbReference type="SAM" id="MobiDB-lite"/>
    </source>
</evidence>
<reference evidence="2" key="1">
    <citation type="journal article" date="2023" name="Science">
        <title>Genome structures resolve the early diversification of teleost fishes.</title>
        <authorList>
            <person name="Parey E."/>
            <person name="Louis A."/>
            <person name="Montfort J."/>
            <person name="Bouchez O."/>
            <person name="Roques C."/>
            <person name="Iampietro C."/>
            <person name="Lluch J."/>
            <person name="Castinel A."/>
            <person name="Donnadieu C."/>
            <person name="Desvignes T."/>
            <person name="Floi Bucao C."/>
            <person name="Jouanno E."/>
            <person name="Wen M."/>
            <person name="Mejri S."/>
            <person name="Dirks R."/>
            <person name="Jansen H."/>
            <person name="Henkel C."/>
            <person name="Chen W.J."/>
            <person name="Zahm M."/>
            <person name="Cabau C."/>
            <person name="Klopp C."/>
            <person name="Thompson A.W."/>
            <person name="Robinson-Rechavi M."/>
            <person name="Braasch I."/>
            <person name="Lecointre G."/>
            <person name="Bobe J."/>
            <person name="Postlethwait J.H."/>
            <person name="Berthelot C."/>
            <person name="Roest Crollius H."/>
            <person name="Guiguen Y."/>
        </authorList>
    </citation>
    <scope>NUCLEOTIDE SEQUENCE</scope>
    <source>
        <strain evidence="2">WJC10195</strain>
    </source>
</reference>
<feature type="region of interest" description="Disordered" evidence="1">
    <location>
        <begin position="1"/>
        <end position="32"/>
    </location>
</feature>
<accession>A0A9Q1IHM2</accession>
<comment type="caution">
    <text evidence="2">The sequence shown here is derived from an EMBL/GenBank/DDBJ whole genome shotgun (WGS) entry which is preliminary data.</text>
</comment>
<dbReference type="EMBL" id="JAINUF010000016">
    <property type="protein sequence ID" value="KAJ8339886.1"/>
    <property type="molecule type" value="Genomic_DNA"/>
</dbReference>
<dbReference type="AlphaFoldDB" id="A0A9Q1IHM2"/>
<feature type="region of interest" description="Disordered" evidence="1">
    <location>
        <begin position="48"/>
        <end position="83"/>
    </location>
</feature>
<dbReference type="Proteomes" id="UP001152622">
    <property type="component" value="Chromosome 16"/>
</dbReference>
<name>A0A9Q1IHM2_SYNKA</name>
<gene>
    <name evidence="2" type="ORF">SKAU_G00345190</name>
</gene>
<proteinExistence type="predicted"/>